<dbReference type="RefSeq" id="WP_242021383.1">
    <property type="nucleotide sequence ID" value="NZ_JAMPKX010000001.1"/>
</dbReference>
<name>A0ABV0K171_9CYAN</name>
<comment type="caution">
    <text evidence="1">The sequence shown here is derived from an EMBL/GenBank/DDBJ whole genome shotgun (WGS) entry which is preliminary data.</text>
</comment>
<evidence type="ECO:0000313" key="1">
    <source>
        <dbReference type="EMBL" id="MEP0945678.1"/>
    </source>
</evidence>
<reference evidence="1 2" key="1">
    <citation type="submission" date="2022-04" db="EMBL/GenBank/DDBJ databases">
        <title>Positive selection, recombination, and allopatry shape intraspecific diversity of widespread and dominant cyanobacteria.</title>
        <authorList>
            <person name="Wei J."/>
            <person name="Shu W."/>
            <person name="Hu C."/>
        </authorList>
    </citation>
    <scope>NUCLEOTIDE SEQUENCE [LARGE SCALE GENOMIC DNA]</scope>
    <source>
        <strain evidence="1 2">DQ-A4</strain>
    </source>
</reference>
<organism evidence="1 2">
    <name type="scientific">Leptolyngbya subtilissima DQ-A4</name>
    <dbReference type="NCBI Taxonomy" id="2933933"/>
    <lineage>
        <taxon>Bacteria</taxon>
        <taxon>Bacillati</taxon>
        <taxon>Cyanobacteriota</taxon>
        <taxon>Cyanophyceae</taxon>
        <taxon>Leptolyngbyales</taxon>
        <taxon>Leptolyngbyaceae</taxon>
        <taxon>Leptolyngbya group</taxon>
        <taxon>Leptolyngbya</taxon>
    </lineage>
</organism>
<dbReference type="EMBL" id="JAMPKX010000001">
    <property type="protein sequence ID" value="MEP0945678.1"/>
    <property type="molecule type" value="Genomic_DNA"/>
</dbReference>
<keyword evidence="2" id="KW-1185">Reference proteome</keyword>
<sequence length="58" mass="6433">MLAVAVAETDMGKTKLLTATVEIFGAYERIIVTLEEEFLNKNADAPLIINFTMSRNNT</sequence>
<gene>
    <name evidence="1" type="ORF">NC992_02225</name>
</gene>
<proteinExistence type="predicted"/>
<accession>A0ABV0K171</accession>
<protein>
    <submittedName>
        <fullName evidence="1">Uncharacterized protein</fullName>
    </submittedName>
</protein>
<evidence type="ECO:0000313" key="2">
    <source>
        <dbReference type="Proteomes" id="UP001482513"/>
    </source>
</evidence>
<dbReference type="Proteomes" id="UP001482513">
    <property type="component" value="Unassembled WGS sequence"/>
</dbReference>